<dbReference type="GO" id="GO:0006297">
    <property type="term" value="P:nucleotide-excision repair, DNA gap filling"/>
    <property type="evidence" value="ECO:0007669"/>
    <property type="project" value="TreeGrafter"/>
</dbReference>
<evidence type="ECO:0000256" key="19">
    <source>
        <dbReference type="ARBA" id="ARBA00049244"/>
    </source>
</evidence>
<dbReference type="GO" id="GO:0008270">
    <property type="term" value="F:zinc ion binding"/>
    <property type="evidence" value="ECO:0007669"/>
    <property type="project" value="UniProtKB-KW"/>
</dbReference>
<evidence type="ECO:0000256" key="1">
    <source>
        <dbReference type="ARBA" id="ARBA00001966"/>
    </source>
</evidence>
<evidence type="ECO:0000256" key="17">
    <source>
        <dbReference type="ARBA" id="ARBA00023125"/>
    </source>
</evidence>
<dbReference type="GO" id="GO:0008296">
    <property type="term" value="F:3'-5'-DNA exonuclease activity"/>
    <property type="evidence" value="ECO:0007669"/>
    <property type="project" value="TreeGrafter"/>
</dbReference>
<keyword evidence="8" id="KW-0540">Nuclease</keyword>
<evidence type="ECO:0000256" key="4">
    <source>
        <dbReference type="ARBA" id="ARBA00022485"/>
    </source>
</evidence>
<evidence type="ECO:0000256" key="8">
    <source>
        <dbReference type="ARBA" id="ARBA00022722"/>
    </source>
</evidence>
<dbReference type="InterPro" id="IPR006134">
    <property type="entry name" value="DNA-dir_DNA_pol_B_multi_dom"/>
</dbReference>
<dbReference type="InterPro" id="IPR025687">
    <property type="entry name" value="Znf-C4pol"/>
</dbReference>
<evidence type="ECO:0000256" key="13">
    <source>
        <dbReference type="ARBA" id="ARBA00022839"/>
    </source>
</evidence>
<evidence type="ECO:0000259" key="21">
    <source>
        <dbReference type="Pfam" id="PF00136"/>
    </source>
</evidence>
<dbReference type="GO" id="GO:0000166">
    <property type="term" value="F:nucleotide binding"/>
    <property type="evidence" value="ECO:0007669"/>
    <property type="project" value="InterPro"/>
</dbReference>
<feature type="domain" description="DNA-directed DNA polymerase family B multifunctional" evidence="21">
    <location>
        <begin position="480"/>
        <end position="905"/>
    </location>
</feature>
<keyword evidence="10 20" id="KW-0863">Zinc-finger</keyword>
<dbReference type="SUPFAM" id="SSF56672">
    <property type="entry name" value="DNA/RNA polymerases"/>
    <property type="match status" value="1"/>
</dbReference>
<comment type="similarity">
    <text evidence="3 20">Belongs to the DNA polymerase type-B family.</text>
</comment>
<evidence type="ECO:0000256" key="14">
    <source>
        <dbReference type="ARBA" id="ARBA00022932"/>
    </source>
</evidence>
<dbReference type="Gene3D" id="3.30.420.10">
    <property type="entry name" value="Ribonuclease H-like superfamily/Ribonuclease H"/>
    <property type="match status" value="1"/>
</dbReference>
<dbReference type="InterPro" id="IPR036397">
    <property type="entry name" value="RNaseH_sf"/>
</dbReference>
<dbReference type="Pfam" id="PF00136">
    <property type="entry name" value="DNA_pol_B"/>
    <property type="match status" value="1"/>
</dbReference>
<dbReference type="GO" id="GO:0003887">
    <property type="term" value="F:DNA-directed DNA polymerase activity"/>
    <property type="evidence" value="ECO:0007669"/>
    <property type="project" value="UniProtKB-KW"/>
</dbReference>
<evidence type="ECO:0000256" key="3">
    <source>
        <dbReference type="ARBA" id="ARBA00005755"/>
    </source>
</evidence>
<dbReference type="SUPFAM" id="SSF53098">
    <property type="entry name" value="Ribonuclease H-like"/>
    <property type="match status" value="1"/>
</dbReference>
<dbReference type="PANTHER" id="PTHR10322:SF23">
    <property type="entry name" value="DNA POLYMERASE DELTA CATALYTIC SUBUNIT"/>
    <property type="match status" value="1"/>
</dbReference>
<evidence type="ECO:0000256" key="20">
    <source>
        <dbReference type="RuleBase" id="RU000442"/>
    </source>
</evidence>
<evidence type="ECO:0000256" key="11">
    <source>
        <dbReference type="ARBA" id="ARBA00022801"/>
    </source>
</evidence>
<dbReference type="SMART" id="SM00486">
    <property type="entry name" value="POLBc"/>
    <property type="match status" value="1"/>
</dbReference>
<evidence type="ECO:0000313" key="25">
    <source>
        <dbReference type="EMBL" id="OHT02663.1"/>
    </source>
</evidence>
<evidence type="ECO:0000256" key="18">
    <source>
        <dbReference type="ARBA" id="ARBA00023242"/>
    </source>
</evidence>
<comment type="catalytic activity">
    <reaction evidence="19 20">
        <text>DNA(n) + a 2'-deoxyribonucleoside 5'-triphosphate = DNA(n+1) + diphosphate</text>
        <dbReference type="Rhea" id="RHEA:22508"/>
        <dbReference type="Rhea" id="RHEA-COMP:17339"/>
        <dbReference type="Rhea" id="RHEA-COMP:17340"/>
        <dbReference type="ChEBI" id="CHEBI:33019"/>
        <dbReference type="ChEBI" id="CHEBI:61560"/>
        <dbReference type="ChEBI" id="CHEBI:173112"/>
        <dbReference type="EC" id="2.7.7.7"/>
    </reaction>
</comment>
<feature type="domain" description="C4-type zinc-finger of DNA polymerase delta" evidence="23">
    <location>
        <begin position="950"/>
        <end position="1020"/>
    </location>
</feature>
<evidence type="ECO:0000259" key="24">
    <source>
        <dbReference type="Pfam" id="PF24055"/>
    </source>
</evidence>
<keyword evidence="6 20" id="KW-0548">Nucleotidyltransferase</keyword>
<keyword evidence="17 20" id="KW-0238">DNA-binding</keyword>
<keyword evidence="12 20" id="KW-0862">Zinc</keyword>
<dbReference type="GeneID" id="94841918"/>
<keyword evidence="16 20" id="KW-0411">Iron-sulfur</keyword>
<organism evidence="25 26">
    <name type="scientific">Tritrichomonas foetus</name>
    <dbReference type="NCBI Taxonomy" id="1144522"/>
    <lineage>
        <taxon>Eukaryota</taxon>
        <taxon>Metamonada</taxon>
        <taxon>Parabasalia</taxon>
        <taxon>Tritrichomonadida</taxon>
        <taxon>Tritrichomonadidae</taxon>
        <taxon>Tritrichomonas</taxon>
    </lineage>
</organism>
<keyword evidence="11" id="KW-0378">Hydrolase</keyword>
<sequence length="1044" mass="118599">MQKETTPNVFTAKDAKLPSFPDFWGRPPVEGYDELNFCVIDIVYRTTPVPNSTYDHRTNGEVAVVDLHGIDQEGHSVTLHAHDYEPYFYCSIPSDFQAGSINLFKSNLNNALSGVSKNPDVPVVRKVEIVDKRNIMYYHPDETQRFLKVTTQLPKQVASCRRVIEEGKVSMPNAPNFAIQTFESNVDFVLRFMNDREITGCSWVTVPKDKYTVRGLKDKKTHSQIEADTNYASIIHHDTEDEWMAIPKFRIISFDIEVGGEPDHFPTPENDPVIQICAYVQVQGDPEPLFSVAFVLDTCSKLVGTALYQFEEEKSLLMAWQKFIRFIDPDIVTGYNIANFDWPYLVQRAKKIGCNEFCQLGRYIGEYSEAKDVTKNIKVLGRREGKEVDIPGVINYDMFVSIQTDYKLRSYTLNAVSAHFLHDQKEDVHYSMISKLQKGTPHDRHRLAIYCVKDAYLPLRLMNNLLSVFTSVELARVCHVPFNYLLNRGQQIRVFSQLLNKANKRNMIIPAVRSQKSDDQYQGATVIEPKAGYYTTPIPTLDFASLYPSIMIAHNLCYSTLVRPGDKVSCEFETSPNNKRFVTSEQFHGVLPEILKELLAARKRTRALQAQEKDPLKKSVLNCRQLALKVSANSVYGFTGATVGKLPCLDISETVTAYGRTMIDQTKNIVEEKYTIANGYKNDAVVVYGDTDSVMVNFGNITLSEAIELGKEAADYVSQSFPPPIHLEFEKAYQPYLLISKKHYAGLLHTSATEAGRIDAKGIETVRRDNCRLVQNLLQKALDLLLIQQDKDKAIQFVKKVISDLLQDKIDLSFLVISKALTKNDYKAKQPHVELAHKMAKRDPGSAPRLGDRIAYVITAVGKSSKAYEKSEDPIYVLENGLQIDTKYYLENQLQGPLTRLFTPIMGESHVNNLLQGQHTLHVKKAPLRKTEKPKAGSLMSFVQVRETCICGKSPIDKGKKPVCSNCKDSIIDVYENKMKEFKFIEEEHSKLWAQCQRCQKSLMTQNICTACDCPIFYKRKKAQLDLEDMYKAIKKFDGLLKFQ</sequence>
<keyword evidence="13" id="KW-0269">Exonuclease</keyword>
<dbReference type="AlphaFoldDB" id="A0A1J4JU39"/>
<dbReference type="RefSeq" id="XP_068355799.1">
    <property type="nucleotide sequence ID" value="XM_068507214.1"/>
</dbReference>
<evidence type="ECO:0000256" key="15">
    <source>
        <dbReference type="ARBA" id="ARBA00023004"/>
    </source>
</evidence>
<feature type="domain" description="DNA-directed DNA polymerase family B exonuclease" evidence="22">
    <location>
        <begin position="180"/>
        <end position="416"/>
    </location>
</feature>
<accession>A0A1J4JU39</accession>
<comment type="cofactor">
    <cofactor evidence="1 20">
        <name>[4Fe-4S] cluster</name>
        <dbReference type="ChEBI" id="CHEBI:49883"/>
    </cofactor>
</comment>
<keyword evidence="4 20" id="KW-0004">4Fe-4S</keyword>
<dbReference type="InterPro" id="IPR017964">
    <property type="entry name" value="DNA-dir_DNA_pol_B_CS"/>
</dbReference>
<dbReference type="PANTHER" id="PTHR10322">
    <property type="entry name" value="DNA POLYMERASE CATALYTIC SUBUNIT"/>
    <property type="match status" value="1"/>
</dbReference>
<dbReference type="EC" id="2.7.7.7" evidence="20"/>
<dbReference type="Gene3D" id="1.10.132.60">
    <property type="entry name" value="DNA polymerase family B, C-terminal domain"/>
    <property type="match status" value="1"/>
</dbReference>
<evidence type="ECO:0000256" key="6">
    <source>
        <dbReference type="ARBA" id="ARBA00022695"/>
    </source>
</evidence>
<dbReference type="Gene3D" id="3.90.1600.10">
    <property type="entry name" value="Palm domain of DNA polymerase"/>
    <property type="match status" value="1"/>
</dbReference>
<dbReference type="InterPro" id="IPR042087">
    <property type="entry name" value="DNA_pol_B_thumb"/>
</dbReference>
<dbReference type="Pfam" id="PF14260">
    <property type="entry name" value="zf-C4pol"/>
    <property type="match status" value="1"/>
</dbReference>
<feature type="domain" description="DNA polymerase delta/zeta catalytic subunit N-terminal" evidence="24">
    <location>
        <begin position="86"/>
        <end position="157"/>
    </location>
</feature>
<dbReference type="InterPro" id="IPR023211">
    <property type="entry name" value="DNA_pol_palm_dom_sf"/>
</dbReference>
<proteinExistence type="inferred from homology"/>
<evidence type="ECO:0000256" key="9">
    <source>
        <dbReference type="ARBA" id="ARBA00022723"/>
    </source>
</evidence>
<keyword evidence="14 20" id="KW-0239">DNA-directed DNA polymerase</keyword>
<name>A0A1J4JU39_9EUKA</name>
<dbReference type="InterPro" id="IPR043502">
    <property type="entry name" value="DNA/RNA_pol_sf"/>
</dbReference>
<dbReference type="VEuPathDB" id="TrichDB:TRFO_30208"/>
<dbReference type="InterPro" id="IPR050240">
    <property type="entry name" value="DNA_pol_type-B"/>
</dbReference>
<dbReference type="Gene3D" id="1.10.287.690">
    <property type="entry name" value="Helix hairpin bin"/>
    <property type="match status" value="1"/>
</dbReference>
<comment type="caution">
    <text evidence="25">The sequence shown here is derived from an EMBL/GenBank/DDBJ whole genome shotgun (WGS) entry which is preliminary data.</text>
</comment>
<dbReference type="PROSITE" id="PS00116">
    <property type="entry name" value="DNA_POLYMERASE_B"/>
    <property type="match status" value="1"/>
</dbReference>
<dbReference type="CDD" id="cd05777">
    <property type="entry name" value="DNA_polB_delta_exo"/>
    <property type="match status" value="1"/>
</dbReference>
<dbReference type="FunFam" id="3.30.420.10:FF:000004">
    <property type="entry name" value="DNA polymerase"/>
    <property type="match status" value="1"/>
</dbReference>
<keyword evidence="15 20" id="KW-0408">Iron</keyword>
<dbReference type="InterPro" id="IPR056435">
    <property type="entry name" value="DPOD/Z_N"/>
</dbReference>
<evidence type="ECO:0000256" key="10">
    <source>
        <dbReference type="ARBA" id="ARBA00022771"/>
    </source>
</evidence>
<dbReference type="GO" id="GO:0045004">
    <property type="term" value="P:DNA replication proofreading"/>
    <property type="evidence" value="ECO:0007669"/>
    <property type="project" value="TreeGrafter"/>
</dbReference>
<dbReference type="GO" id="GO:0051539">
    <property type="term" value="F:4 iron, 4 sulfur cluster binding"/>
    <property type="evidence" value="ECO:0007669"/>
    <property type="project" value="UniProtKB-KW"/>
</dbReference>
<evidence type="ECO:0000256" key="5">
    <source>
        <dbReference type="ARBA" id="ARBA00022679"/>
    </source>
</evidence>
<evidence type="ECO:0000256" key="2">
    <source>
        <dbReference type="ARBA" id="ARBA00004123"/>
    </source>
</evidence>
<dbReference type="InterPro" id="IPR006133">
    <property type="entry name" value="DNA-dir_DNA_pol_B_exonuc"/>
</dbReference>
<dbReference type="PRINTS" id="PR00106">
    <property type="entry name" value="DNAPOLB"/>
</dbReference>
<dbReference type="GO" id="GO:0043625">
    <property type="term" value="C:delta DNA polymerase complex"/>
    <property type="evidence" value="ECO:0007669"/>
    <property type="project" value="TreeGrafter"/>
</dbReference>
<evidence type="ECO:0000313" key="26">
    <source>
        <dbReference type="Proteomes" id="UP000179807"/>
    </source>
</evidence>
<evidence type="ECO:0000256" key="7">
    <source>
        <dbReference type="ARBA" id="ARBA00022705"/>
    </source>
</evidence>
<evidence type="ECO:0000256" key="16">
    <source>
        <dbReference type="ARBA" id="ARBA00023014"/>
    </source>
</evidence>
<keyword evidence="26" id="KW-1185">Reference proteome</keyword>
<keyword evidence="18 20" id="KW-0539">Nucleus</keyword>
<dbReference type="NCBIfam" id="TIGR00592">
    <property type="entry name" value="pol2"/>
    <property type="match status" value="1"/>
</dbReference>
<gene>
    <name evidence="25" type="ORF">TRFO_30208</name>
</gene>
<evidence type="ECO:0000256" key="12">
    <source>
        <dbReference type="ARBA" id="ARBA00022833"/>
    </source>
</evidence>
<evidence type="ECO:0000259" key="23">
    <source>
        <dbReference type="Pfam" id="PF14260"/>
    </source>
</evidence>
<keyword evidence="9 20" id="KW-0479">Metal-binding</keyword>
<dbReference type="Gene3D" id="3.30.342.10">
    <property type="entry name" value="DNA Polymerase, chain B, domain 1"/>
    <property type="match status" value="1"/>
</dbReference>
<comment type="subcellular location">
    <subcellularLocation>
        <location evidence="2 20">Nucleus</location>
    </subcellularLocation>
</comment>
<dbReference type="CDD" id="cd05533">
    <property type="entry name" value="POLBc_delta"/>
    <property type="match status" value="1"/>
</dbReference>
<reference evidence="25" key="1">
    <citation type="submission" date="2016-10" db="EMBL/GenBank/DDBJ databases">
        <authorList>
            <person name="Benchimol M."/>
            <person name="Almeida L.G."/>
            <person name="Vasconcelos A.T."/>
            <person name="Perreira-Neves A."/>
            <person name="Rosa I.A."/>
            <person name="Tasca T."/>
            <person name="Bogo M.R."/>
            <person name="de Souza W."/>
        </authorList>
    </citation>
    <scope>NUCLEOTIDE SEQUENCE [LARGE SCALE GENOMIC DNA]</scope>
    <source>
        <strain evidence="25">K</strain>
    </source>
</reference>
<dbReference type="Proteomes" id="UP000179807">
    <property type="component" value="Unassembled WGS sequence"/>
</dbReference>
<keyword evidence="5 20" id="KW-0808">Transferase</keyword>
<dbReference type="InterPro" id="IPR006172">
    <property type="entry name" value="DNA-dir_DNA_pol_B"/>
</dbReference>
<dbReference type="EMBL" id="MLAK01000859">
    <property type="protein sequence ID" value="OHT02663.1"/>
    <property type="molecule type" value="Genomic_DNA"/>
</dbReference>
<dbReference type="OrthoDB" id="2414538at2759"/>
<dbReference type="GO" id="GO:0003677">
    <property type="term" value="F:DNA binding"/>
    <property type="evidence" value="ECO:0007669"/>
    <property type="project" value="UniProtKB-KW"/>
</dbReference>
<dbReference type="GO" id="GO:0006287">
    <property type="term" value="P:base-excision repair, gap-filling"/>
    <property type="evidence" value="ECO:0007669"/>
    <property type="project" value="TreeGrafter"/>
</dbReference>
<keyword evidence="7 20" id="KW-0235">DNA replication</keyword>
<dbReference type="Pfam" id="PF24055">
    <property type="entry name" value="POL3_N"/>
    <property type="match status" value="1"/>
</dbReference>
<dbReference type="Pfam" id="PF03104">
    <property type="entry name" value="DNA_pol_B_exo1"/>
    <property type="match status" value="1"/>
</dbReference>
<evidence type="ECO:0000259" key="22">
    <source>
        <dbReference type="Pfam" id="PF03104"/>
    </source>
</evidence>
<protein>
    <recommendedName>
        <fullName evidence="20">DNA polymerase</fullName>
        <ecNumber evidence="20">2.7.7.7</ecNumber>
    </recommendedName>
</protein>
<dbReference type="InterPro" id="IPR012337">
    <property type="entry name" value="RNaseH-like_sf"/>
</dbReference>